<dbReference type="AlphaFoldDB" id="A0A4C1Z8J6"/>
<gene>
    <name evidence="1" type="ORF">EVAR_90744_1</name>
</gene>
<reference evidence="1 2" key="1">
    <citation type="journal article" date="2019" name="Commun. Biol.">
        <title>The bagworm genome reveals a unique fibroin gene that provides high tensile strength.</title>
        <authorList>
            <person name="Kono N."/>
            <person name="Nakamura H."/>
            <person name="Ohtoshi R."/>
            <person name="Tomita M."/>
            <person name="Numata K."/>
            <person name="Arakawa K."/>
        </authorList>
    </citation>
    <scope>NUCLEOTIDE SEQUENCE [LARGE SCALE GENOMIC DNA]</scope>
</reference>
<organism evidence="1 2">
    <name type="scientific">Eumeta variegata</name>
    <name type="common">Bagworm moth</name>
    <name type="synonym">Eumeta japonica</name>
    <dbReference type="NCBI Taxonomy" id="151549"/>
    <lineage>
        <taxon>Eukaryota</taxon>
        <taxon>Metazoa</taxon>
        <taxon>Ecdysozoa</taxon>
        <taxon>Arthropoda</taxon>
        <taxon>Hexapoda</taxon>
        <taxon>Insecta</taxon>
        <taxon>Pterygota</taxon>
        <taxon>Neoptera</taxon>
        <taxon>Endopterygota</taxon>
        <taxon>Lepidoptera</taxon>
        <taxon>Glossata</taxon>
        <taxon>Ditrysia</taxon>
        <taxon>Tineoidea</taxon>
        <taxon>Psychidae</taxon>
        <taxon>Oiketicinae</taxon>
        <taxon>Eumeta</taxon>
    </lineage>
</organism>
<dbReference type="OrthoDB" id="418748at2759"/>
<accession>A0A4C1Z8J6</accession>
<comment type="caution">
    <text evidence="1">The sequence shown here is derived from an EMBL/GenBank/DDBJ whole genome shotgun (WGS) entry which is preliminary data.</text>
</comment>
<proteinExistence type="predicted"/>
<protein>
    <submittedName>
        <fullName evidence="1">Uncharacterized protein</fullName>
    </submittedName>
</protein>
<sequence length="171" mass="20183">MTHRMRAHGSFDTHWPTLTGANDDAEVSGHIRTIWTYLCPDMSKWLEEREEFWADVKAMLCKCDRSVRIVVLSDFNDWVGVGVQRDGCEEILGKFGDEKGEWVWRLSSPTVSRVRLACDKRYVRSQNDTLIFVGEKKRHEHDRLYNWEWSVEKHSYESVPQQRWHGRLLSG</sequence>
<keyword evidence="2" id="KW-1185">Reference proteome</keyword>
<dbReference type="EMBL" id="BGZK01001718">
    <property type="protein sequence ID" value="GBP85131.1"/>
    <property type="molecule type" value="Genomic_DNA"/>
</dbReference>
<dbReference type="Proteomes" id="UP000299102">
    <property type="component" value="Unassembled WGS sequence"/>
</dbReference>
<evidence type="ECO:0000313" key="2">
    <source>
        <dbReference type="Proteomes" id="UP000299102"/>
    </source>
</evidence>
<name>A0A4C1Z8J6_EUMVA</name>
<evidence type="ECO:0000313" key="1">
    <source>
        <dbReference type="EMBL" id="GBP85131.1"/>
    </source>
</evidence>